<proteinExistence type="predicted"/>
<reference evidence="1 2" key="1">
    <citation type="journal article" date="2014" name="Mol. Biol. Evol.">
        <title>Massive expansion of Ubiquitination-related gene families within the Chlamydiae.</title>
        <authorList>
            <person name="Domman D."/>
            <person name="Collingro A."/>
            <person name="Lagkouvardos I."/>
            <person name="Gehre L."/>
            <person name="Weinmaier T."/>
            <person name="Rattei T."/>
            <person name="Subtil A."/>
            <person name="Horn M."/>
        </authorList>
    </citation>
    <scope>NUCLEOTIDE SEQUENCE [LARGE SCALE GENOMIC DNA]</scope>
    <source>
        <strain evidence="1 2">OEW1</strain>
    </source>
</reference>
<evidence type="ECO:0000313" key="1">
    <source>
        <dbReference type="EMBL" id="KIA77992.1"/>
    </source>
</evidence>
<dbReference type="PATRIC" id="fig|83552.4.peg.816"/>
<dbReference type="Proteomes" id="UP000031307">
    <property type="component" value="Unassembled WGS sequence"/>
</dbReference>
<gene>
    <name evidence="1" type="ORF">DB43_FF00110</name>
</gene>
<evidence type="ECO:0000313" key="2">
    <source>
        <dbReference type="Proteomes" id="UP000031307"/>
    </source>
</evidence>
<name>A0A0C1EA22_9BACT</name>
<sequence length="70" mass="8433">MLDELEYKILLYFRTENHFFNQQKKLGSEKPLTYMLRKLFKSSISGSLFFLADKAFSQYFDQIFHLISLL</sequence>
<dbReference type="AlphaFoldDB" id="A0A0C1EA22"/>
<comment type="caution">
    <text evidence="1">The sequence shown here is derived from an EMBL/GenBank/DDBJ whole genome shotgun (WGS) entry which is preliminary data.</text>
</comment>
<dbReference type="EMBL" id="JSAM01000050">
    <property type="protein sequence ID" value="KIA77992.1"/>
    <property type="molecule type" value="Genomic_DNA"/>
</dbReference>
<organism evidence="1 2">
    <name type="scientific">Parachlamydia acanthamoebae</name>
    <dbReference type="NCBI Taxonomy" id="83552"/>
    <lineage>
        <taxon>Bacteria</taxon>
        <taxon>Pseudomonadati</taxon>
        <taxon>Chlamydiota</taxon>
        <taxon>Chlamydiia</taxon>
        <taxon>Parachlamydiales</taxon>
        <taxon>Parachlamydiaceae</taxon>
        <taxon>Parachlamydia</taxon>
    </lineage>
</organism>
<accession>A0A0C1EA22</accession>
<protein>
    <submittedName>
        <fullName evidence="1">Uncharacterized protein</fullName>
    </submittedName>
</protein>